<evidence type="ECO:0000313" key="15">
    <source>
        <dbReference type="EMBL" id="KKP66631.1"/>
    </source>
</evidence>
<comment type="cofactor">
    <cofactor evidence="13">
        <name>Mg(2+)</name>
        <dbReference type="ChEBI" id="CHEBI:18420"/>
    </cofactor>
    <text evidence="13">Binds 2 Mg(2+) ion per subunit.</text>
</comment>
<keyword evidence="8 13" id="KW-0460">Magnesium</keyword>
<dbReference type="PANTHER" id="PTHR30194:SF3">
    <property type="entry name" value="CROSSOVER JUNCTION ENDODEOXYRIBONUCLEASE RUVC"/>
    <property type="match status" value="1"/>
</dbReference>
<dbReference type="GO" id="GO:0003677">
    <property type="term" value="F:DNA binding"/>
    <property type="evidence" value="ECO:0007669"/>
    <property type="project" value="UniProtKB-KW"/>
</dbReference>
<dbReference type="CDD" id="cd16962">
    <property type="entry name" value="RuvC"/>
    <property type="match status" value="1"/>
</dbReference>
<gene>
    <name evidence="13" type="primary">ruvC</name>
    <name evidence="15" type="ORF">UR64_C0004G0012</name>
</gene>
<evidence type="ECO:0000256" key="10">
    <source>
        <dbReference type="ARBA" id="ARBA00023172"/>
    </source>
</evidence>
<proteinExistence type="inferred from homology"/>
<dbReference type="GO" id="GO:0000287">
    <property type="term" value="F:magnesium ion binding"/>
    <property type="evidence" value="ECO:0007669"/>
    <property type="project" value="UniProtKB-UniRule"/>
</dbReference>
<dbReference type="FunFam" id="3.30.420.10:FF:000002">
    <property type="entry name" value="Crossover junction endodeoxyribonuclease RuvC"/>
    <property type="match status" value="1"/>
</dbReference>
<feature type="binding site" evidence="13">
    <location>
        <position position="141"/>
    </location>
    <ligand>
        <name>Mg(2+)</name>
        <dbReference type="ChEBI" id="CHEBI:18420"/>
        <label>1</label>
    </ligand>
</feature>
<dbReference type="Gene3D" id="3.30.420.10">
    <property type="entry name" value="Ribonuclease H-like superfamily/Ribonuclease H"/>
    <property type="match status" value="1"/>
</dbReference>
<comment type="subcellular location">
    <subcellularLocation>
        <location evidence="13">Cytoplasm</location>
    </subcellularLocation>
</comment>
<evidence type="ECO:0000313" key="16">
    <source>
        <dbReference type="Proteomes" id="UP000034952"/>
    </source>
</evidence>
<comment type="catalytic activity">
    <reaction evidence="12 13">
        <text>Endonucleolytic cleavage at a junction such as a reciprocal single-stranded crossover between two homologous DNA duplexes (Holliday junction).</text>
        <dbReference type="EC" id="3.1.21.10"/>
    </reaction>
</comment>
<keyword evidence="11 13" id="KW-0234">DNA repair</keyword>
<keyword evidence="4 13" id="KW-0479">Metal-binding</keyword>
<dbReference type="NCBIfam" id="TIGR00228">
    <property type="entry name" value="ruvC"/>
    <property type="match status" value="1"/>
</dbReference>
<evidence type="ECO:0000256" key="2">
    <source>
        <dbReference type="ARBA" id="ARBA00022490"/>
    </source>
</evidence>
<keyword evidence="5 13" id="KW-0255">Endonuclease</keyword>
<keyword evidence="10 13" id="KW-0233">DNA recombination</keyword>
<dbReference type="PANTHER" id="PTHR30194">
    <property type="entry name" value="CROSSOVER JUNCTION ENDODEOXYRIBONUCLEASE RUVC"/>
    <property type="match status" value="1"/>
</dbReference>
<reference evidence="15 16" key="1">
    <citation type="journal article" date="2015" name="Nature">
        <title>rRNA introns, odd ribosomes, and small enigmatic genomes across a large radiation of phyla.</title>
        <authorList>
            <person name="Brown C.T."/>
            <person name="Hug L.A."/>
            <person name="Thomas B.C."/>
            <person name="Sharon I."/>
            <person name="Castelle C.J."/>
            <person name="Singh A."/>
            <person name="Wilkins M.J."/>
            <person name="Williams K.H."/>
            <person name="Banfield J.F."/>
        </authorList>
    </citation>
    <scope>NUCLEOTIDE SEQUENCE [LARGE SCALE GENOMIC DNA]</scope>
</reference>
<dbReference type="PRINTS" id="PR00696">
    <property type="entry name" value="RSOLVASERUVC"/>
</dbReference>
<feature type="binding site" evidence="13">
    <location>
        <position position="68"/>
    </location>
    <ligand>
        <name>Mg(2+)</name>
        <dbReference type="ChEBI" id="CHEBI:18420"/>
        <label>2</label>
    </ligand>
</feature>
<dbReference type="Pfam" id="PF02075">
    <property type="entry name" value="RuvC"/>
    <property type="match status" value="1"/>
</dbReference>
<keyword evidence="3 13" id="KW-0540">Nuclease</keyword>
<dbReference type="GO" id="GO:0006281">
    <property type="term" value="P:DNA repair"/>
    <property type="evidence" value="ECO:0007669"/>
    <property type="project" value="UniProtKB-UniRule"/>
</dbReference>
<evidence type="ECO:0000256" key="14">
    <source>
        <dbReference type="NCBIfam" id="TIGR00228"/>
    </source>
</evidence>
<sequence length="163" mass="18297">MRILAIDPGFERIGIAILDKTLKPKHELVYSSCFKTRADIPFHARLTLIGNEIEKIIKKFKPEALAIEKLFFTNNQKTVMGVSEARGVIIYSASRNNLLIFEYTPPQVKIAVTGYGRSTKDGVMSMVPKLIEVRTKVTSDDELDAIAIGITCLACEKFDLKYK</sequence>
<evidence type="ECO:0000256" key="1">
    <source>
        <dbReference type="ARBA" id="ARBA00009518"/>
    </source>
</evidence>
<dbReference type="InterPro" id="IPR002176">
    <property type="entry name" value="X-over_junc_endoDNase_RuvC"/>
</dbReference>
<name>A0A0G0BSK9_9BACT</name>
<dbReference type="GO" id="GO:0008821">
    <property type="term" value="F:crossover junction DNA endonuclease activity"/>
    <property type="evidence" value="ECO:0007669"/>
    <property type="project" value="UniProtKB-UniRule"/>
</dbReference>
<dbReference type="GO" id="GO:0006310">
    <property type="term" value="P:DNA recombination"/>
    <property type="evidence" value="ECO:0007669"/>
    <property type="project" value="UniProtKB-UniRule"/>
</dbReference>
<dbReference type="InterPro" id="IPR036397">
    <property type="entry name" value="RNaseH_sf"/>
</dbReference>
<comment type="subunit">
    <text evidence="13">Homodimer which binds Holliday junction (HJ) DNA. The HJ becomes 2-fold symmetrical on binding to RuvC with unstacked arms; it has a different conformation from HJ DNA in complex with RuvA. In the full resolvosome a probable DNA-RuvA(4)-RuvB(12)-RuvC(2) complex forms which resolves the HJ.</text>
</comment>
<dbReference type="GO" id="GO:0048476">
    <property type="term" value="C:Holliday junction resolvase complex"/>
    <property type="evidence" value="ECO:0007669"/>
    <property type="project" value="UniProtKB-UniRule"/>
</dbReference>
<organism evidence="15 16">
    <name type="scientific">Candidatus Nomurabacteria bacterium GW2011_GWE1_35_16</name>
    <dbReference type="NCBI Taxonomy" id="1618761"/>
    <lineage>
        <taxon>Bacteria</taxon>
        <taxon>Candidatus Nomuraibacteriota</taxon>
    </lineage>
</organism>
<dbReference type="EC" id="3.1.21.10" evidence="13 14"/>
<evidence type="ECO:0000256" key="5">
    <source>
        <dbReference type="ARBA" id="ARBA00022759"/>
    </source>
</evidence>
<evidence type="ECO:0000256" key="4">
    <source>
        <dbReference type="ARBA" id="ARBA00022723"/>
    </source>
</evidence>
<dbReference type="EMBL" id="LBPY01000004">
    <property type="protein sequence ID" value="KKP66631.1"/>
    <property type="molecule type" value="Genomic_DNA"/>
</dbReference>
<keyword evidence="9 13" id="KW-0238">DNA-binding</keyword>
<protein>
    <recommendedName>
        <fullName evidence="13 14">Crossover junction endodeoxyribonuclease RuvC</fullName>
        <ecNumber evidence="13 14">3.1.21.10</ecNumber>
    </recommendedName>
    <alternativeName>
        <fullName evidence="13">Holliday junction nuclease RuvC</fullName>
    </alternativeName>
    <alternativeName>
        <fullName evidence="13">Holliday junction resolvase RuvC</fullName>
    </alternativeName>
</protein>
<evidence type="ECO:0000256" key="7">
    <source>
        <dbReference type="ARBA" id="ARBA00022801"/>
    </source>
</evidence>
<dbReference type="InterPro" id="IPR012337">
    <property type="entry name" value="RNaseH-like_sf"/>
</dbReference>
<dbReference type="SUPFAM" id="SSF53098">
    <property type="entry name" value="Ribonuclease H-like"/>
    <property type="match status" value="1"/>
</dbReference>
<dbReference type="Proteomes" id="UP000034952">
    <property type="component" value="Unassembled WGS sequence"/>
</dbReference>
<keyword evidence="7 13" id="KW-0378">Hydrolase</keyword>
<evidence type="ECO:0000256" key="3">
    <source>
        <dbReference type="ARBA" id="ARBA00022722"/>
    </source>
</evidence>
<comment type="function">
    <text evidence="13">The RuvA-RuvB-RuvC complex processes Holliday junction (HJ) DNA during genetic recombination and DNA repair. Endonuclease that resolves HJ intermediates. Cleaves cruciform DNA by making single-stranded nicks across the HJ at symmetrical positions within the homologous arms, yielding a 5'-phosphate and a 3'-hydroxyl group; requires a central core of homology in the junction. The consensus cleavage sequence is 5'-(A/T)TT(C/G)-3'. Cleavage occurs on the 3'-side of the TT dinucleotide at the point of strand exchange. HJ branch migration catalyzed by RuvA-RuvB allows RuvC to scan DNA until it finds its consensus sequence, where it cleaves and resolves the cruciform DNA.</text>
</comment>
<evidence type="ECO:0000256" key="9">
    <source>
        <dbReference type="ARBA" id="ARBA00023125"/>
    </source>
</evidence>
<dbReference type="GO" id="GO:0005737">
    <property type="term" value="C:cytoplasm"/>
    <property type="evidence" value="ECO:0007669"/>
    <property type="project" value="UniProtKB-SubCell"/>
</dbReference>
<feature type="active site" evidence="13">
    <location>
        <position position="141"/>
    </location>
</feature>
<evidence type="ECO:0000256" key="12">
    <source>
        <dbReference type="ARBA" id="ARBA00029354"/>
    </source>
</evidence>
<keyword evidence="2 13" id="KW-0963">Cytoplasm</keyword>
<comment type="similarity">
    <text evidence="1 13">Belongs to the RuvC family.</text>
</comment>
<feature type="active site" evidence="13">
    <location>
        <position position="7"/>
    </location>
</feature>
<evidence type="ECO:0000256" key="6">
    <source>
        <dbReference type="ARBA" id="ARBA00022763"/>
    </source>
</evidence>
<evidence type="ECO:0000256" key="11">
    <source>
        <dbReference type="ARBA" id="ARBA00023204"/>
    </source>
</evidence>
<accession>A0A0G0BSK9</accession>
<evidence type="ECO:0000256" key="8">
    <source>
        <dbReference type="ARBA" id="ARBA00022842"/>
    </source>
</evidence>
<comment type="caution">
    <text evidence="15">The sequence shown here is derived from an EMBL/GenBank/DDBJ whole genome shotgun (WGS) entry which is preliminary data.</text>
</comment>
<keyword evidence="6 13" id="KW-0227">DNA damage</keyword>
<dbReference type="AlphaFoldDB" id="A0A0G0BSK9"/>
<feature type="binding site" evidence="13">
    <location>
        <position position="7"/>
    </location>
    <ligand>
        <name>Mg(2+)</name>
        <dbReference type="ChEBI" id="CHEBI:18420"/>
        <label>1</label>
    </ligand>
</feature>
<evidence type="ECO:0000256" key="13">
    <source>
        <dbReference type="HAMAP-Rule" id="MF_00034"/>
    </source>
</evidence>
<dbReference type="HAMAP" id="MF_00034">
    <property type="entry name" value="RuvC"/>
    <property type="match status" value="1"/>
</dbReference>
<feature type="active site" evidence="13">
    <location>
        <position position="68"/>
    </location>
</feature>